<name>A0ABP3PRP5_9PROT</name>
<accession>A0ABP3PRP5</accession>
<sequence>MDTDLGPVSGTTFGLVLSEPIIGSVVDQHAAAVSIDRNTSGVVPDLARLESILRKRRTRRSHEQSRQHGGA</sequence>
<evidence type="ECO:0000313" key="1">
    <source>
        <dbReference type="EMBL" id="GAA0573599.1"/>
    </source>
</evidence>
<dbReference type="Proteomes" id="UP001499951">
    <property type="component" value="Unassembled WGS sequence"/>
</dbReference>
<gene>
    <name evidence="1" type="ORF">GCM10008942_22890</name>
</gene>
<keyword evidence="2" id="KW-1185">Reference proteome</keyword>
<comment type="caution">
    <text evidence="1">The sequence shown here is derived from an EMBL/GenBank/DDBJ whole genome shotgun (WGS) entry which is preliminary data.</text>
</comment>
<dbReference type="EMBL" id="BAAADD010000005">
    <property type="protein sequence ID" value="GAA0573599.1"/>
    <property type="molecule type" value="Genomic_DNA"/>
</dbReference>
<organism evidence="1 2">
    <name type="scientific">Rhizomicrobium electricum</name>
    <dbReference type="NCBI Taxonomy" id="480070"/>
    <lineage>
        <taxon>Bacteria</taxon>
        <taxon>Pseudomonadati</taxon>
        <taxon>Pseudomonadota</taxon>
        <taxon>Alphaproteobacteria</taxon>
        <taxon>Micropepsales</taxon>
        <taxon>Micropepsaceae</taxon>
        <taxon>Rhizomicrobium</taxon>
    </lineage>
</organism>
<evidence type="ECO:0000313" key="2">
    <source>
        <dbReference type="Proteomes" id="UP001499951"/>
    </source>
</evidence>
<reference evidence="2" key="1">
    <citation type="journal article" date="2019" name="Int. J. Syst. Evol. Microbiol.">
        <title>The Global Catalogue of Microorganisms (GCM) 10K type strain sequencing project: providing services to taxonomists for standard genome sequencing and annotation.</title>
        <authorList>
            <consortium name="The Broad Institute Genomics Platform"/>
            <consortium name="The Broad Institute Genome Sequencing Center for Infectious Disease"/>
            <person name="Wu L."/>
            <person name="Ma J."/>
        </authorList>
    </citation>
    <scope>NUCLEOTIDE SEQUENCE [LARGE SCALE GENOMIC DNA]</scope>
    <source>
        <strain evidence="2">JCM 15089</strain>
    </source>
</reference>
<protein>
    <submittedName>
        <fullName evidence="1">Uncharacterized protein</fullName>
    </submittedName>
</protein>
<proteinExistence type="predicted"/>